<proteinExistence type="predicted"/>
<evidence type="ECO:0000313" key="2">
    <source>
        <dbReference type="EMBL" id="RKF78214.1"/>
    </source>
</evidence>
<dbReference type="Proteomes" id="UP000285405">
    <property type="component" value="Unassembled WGS sequence"/>
</dbReference>
<dbReference type="AlphaFoldDB" id="A0A420IUL3"/>
<gene>
    <name evidence="2" type="ORF">GcC1_02204</name>
</gene>
<accession>A0A420IUL3</accession>
<comment type="caution">
    <text evidence="2">The sequence shown here is derived from an EMBL/GenBank/DDBJ whole genome shotgun (WGS) entry which is preliminary data.</text>
</comment>
<dbReference type="EMBL" id="MCBR01005786">
    <property type="protein sequence ID" value="RKF78214.1"/>
    <property type="molecule type" value="Genomic_DNA"/>
</dbReference>
<evidence type="ECO:0000256" key="1">
    <source>
        <dbReference type="SAM" id="MobiDB-lite"/>
    </source>
</evidence>
<sequence>MTQYFLLFIPTKTSALPSHHSTLPSESHIPILDRSNFKIVNVVSPSNDSLSSVEQNISNGLRLQNHSKLN</sequence>
<organism evidence="2 3">
    <name type="scientific">Golovinomyces cichoracearum</name>
    <dbReference type="NCBI Taxonomy" id="62708"/>
    <lineage>
        <taxon>Eukaryota</taxon>
        <taxon>Fungi</taxon>
        <taxon>Dikarya</taxon>
        <taxon>Ascomycota</taxon>
        <taxon>Pezizomycotina</taxon>
        <taxon>Leotiomycetes</taxon>
        <taxon>Erysiphales</taxon>
        <taxon>Erysiphaceae</taxon>
        <taxon>Golovinomyces</taxon>
    </lineage>
</organism>
<reference evidence="2 3" key="1">
    <citation type="journal article" date="2018" name="BMC Genomics">
        <title>Comparative genome analyses reveal sequence features reflecting distinct modes of host-adaptation between dicot and monocot powdery mildew.</title>
        <authorList>
            <person name="Wu Y."/>
            <person name="Ma X."/>
            <person name="Pan Z."/>
            <person name="Kale S.D."/>
            <person name="Song Y."/>
            <person name="King H."/>
            <person name="Zhang Q."/>
            <person name="Presley C."/>
            <person name="Deng X."/>
            <person name="Wei C.I."/>
            <person name="Xiao S."/>
        </authorList>
    </citation>
    <scope>NUCLEOTIDE SEQUENCE [LARGE SCALE GENOMIC DNA]</scope>
    <source>
        <strain evidence="2">UCSC1</strain>
    </source>
</reference>
<evidence type="ECO:0000313" key="3">
    <source>
        <dbReference type="Proteomes" id="UP000285405"/>
    </source>
</evidence>
<name>A0A420IUL3_9PEZI</name>
<feature type="region of interest" description="Disordered" evidence="1">
    <location>
        <begin position="47"/>
        <end position="70"/>
    </location>
</feature>
<protein>
    <submittedName>
        <fullName evidence="2">Uncharacterized protein</fullName>
    </submittedName>
</protein>